<feature type="region of interest" description="Disordered" evidence="5">
    <location>
        <begin position="183"/>
        <end position="214"/>
    </location>
</feature>
<dbReference type="OrthoDB" id="6514519at2759"/>
<dbReference type="EMBL" id="MUJZ01034198">
    <property type="protein sequence ID" value="OTF77125.1"/>
    <property type="molecule type" value="Genomic_DNA"/>
</dbReference>
<dbReference type="GO" id="GO:0008270">
    <property type="term" value="F:zinc ion binding"/>
    <property type="evidence" value="ECO:0007669"/>
    <property type="project" value="UniProtKB-KW"/>
</dbReference>
<evidence type="ECO:0000256" key="4">
    <source>
        <dbReference type="PROSITE-ProRule" id="PRU00723"/>
    </source>
</evidence>
<keyword evidence="8" id="KW-1185">Reference proteome</keyword>
<evidence type="ECO:0000313" key="7">
    <source>
        <dbReference type="EMBL" id="OTF77125.1"/>
    </source>
</evidence>
<dbReference type="Gene3D" id="4.10.1000.10">
    <property type="entry name" value="Zinc finger, CCCH-type"/>
    <property type="match status" value="1"/>
</dbReference>
<dbReference type="Proteomes" id="UP000194236">
    <property type="component" value="Unassembled WGS sequence"/>
</dbReference>
<evidence type="ECO:0000256" key="2">
    <source>
        <dbReference type="ARBA" id="ARBA00022771"/>
    </source>
</evidence>
<comment type="caution">
    <text evidence="7">The sequence shown here is derived from an EMBL/GenBank/DDBJ whole genome shotgun (WGS) entry which is preliminary data.</text>
</comment>
<feature type="domain" description="C3H1-type" evidence="6">
    <location>
        <begin position="1"/>
        <end position="25"/>
    </location>
</feature>
<feature type="non-terminal residue" evidence="7">
    <location>
        <position position="214"/>
    </location>
</feature>
<dbReference type="Pfam" id="PF18044">
    <property type="entry name" value="zf-CCCH_4"/>
    <property type="match status" value="1"/>
</dbReference>
<dbReference type="InterPro" id="IPR041367">
    <property type="entry name" value="Znf-CCCH_4"/>
</dbReference>
<keyword evidence="3 4" id="KW-0862">Zinc</keyword>
<dbReference type="AlphaFoldDB" id="A0A1Y3BD58"/>
<proteinExistence type="predicted"/>
<dbReference type="PROSITE" id="PS50103">
    <property type="entry name" value="ZF_C3H1"/>
    <property type="match status" value="1"/>
</dbReference>
<protein>
    <recommendedName>
        <fullName evidence="6">C3H1-type domain-containing protein</fullName>
    </recommendedName>
</protein>
<evidence type="ECO:0000313" key="8">
    <source>
        <dbReference type="Proteomes" id="UP000194236"/>
    </source>
</evidence>
<evidence type="ECO:0000256" key="5">
    <source>
        <dbReference type="SAM" id="MobiDB-lite"/>
    </source>
</evidence>
<sequence length="214" mass="24346">MVVCKFYVQGYCRYGQQCRFDHFDPQRNQPKQNNSGFSFMKTLQQISSNSNQNNASIFTNTNSSFQQPQSFFGQQQQQSSTGGKFSFNKALNQLNNVVQNVQTPSNSLFTQEFEMKSDFPLSSTSSSFNYPANNAFTFGNTAALNSTPLNSDMRTRQNDAHHWYKNVSNQPVIAKTKSFFEQSTNQQPIEASMASESNFEKNDTIKIGNEKSRY</sequence>
<reference evidence="7 8" key="1">
    <citation type="submission" date="2017-03" db="EMBL/GenBank/DDBJ databases">
        <title>Genome Survey of Euroglyphus maynei.</title>
        <authorList>
            <person name="Arlian L.G."/>
            <person name="Morgan M.S."/>
            <person name="Rider S.D."/>
        </authorList>
    </citation>
    <scope>NUCLEOTIDE SEQUENCE [LARGE SCALE GENOMIC DNA]</scope>
    <source>
        <strain evidence="7">Arlian Lab</strain>
        <tissue evidence="7">Whole body</tissue>
    </source>
</reference>
<accession>A0A1Y3BD58</accession>
<feature type="compositionally biased region" description="Basic and acidic residues" evidence="5">
    <location>
        <begin position="198"/>
        <end position="214"/>
    </location>
</feature>
<keyword evidence="1 4" id="KW-0479">Metal-binding</keyword>
<evidence type="ECO:0000259" key="6">
    <source>
        <dbReference type="PROSITE" id="PS50103"/>
    </source>
</evidence>
<feature type="compositionally biased region" description="Polar residues" evidence="5">
    <location>
        <begin position="183"/>
        <end position="197"/>
    </location>
</feature>
<organism evidence="7 8">
    <name type="scientific">Euroglyphus maynei</name>
    <name type="common">Mayne's house dust mite</name>
    <dbReference type="NCBI Taxonomy" id="6958"/>
    <lineage>
        <taxon>Eukaryota</taxon>
        <taxon>Metazoa</taxon>
        <taxon>Ecdysozoa</taxon>
        <taxon>Arthropoda</taxon>
        <taxon>Chelicerata</taxon>
        <taxon>Arachnida</taxon>
        <taxon>Acari</taxon>
        <taxon>Acariformes</taxon>
        <taxon>Sarcoptiformes</taxon>
        <taxon>Astigmata</taxon>
        <taxon>Psoroptidia</taxon>
        <taxon>Analgoidea</taxon>
        <taxon>Pyroglyphidae</taxon>
        <taxon>Pyroglyphinae</taxon>
        <taxon>Euroglyphus</taxon>
    </lineage>
</organism>
<name>A0A1Y3BD58_EURMA</name>
<dbReference type="InterPro" id="IPR000571">
    <property type="entry name" value="Znf_CCCH"/>
</dbReference>
<evidence type="ECO:0000256" key="1">
    <source>
        <dbReference type="ARBA" id="ARBA00022723"/>
    </source>
</evidence>
<evidence type="ECO:0000256" key="3">
    <source>
        <dbReference type="ARBA" id="ARBA00022833"/>
    </source>
</evidence>
<feature type="zinc finger region" description="C3H1-type" evidence="4">
    <location>
        <begin position="1"/>
        <end position="25"/>
    </location>
</feature>
<gene>
    <name evidence="7" type="ORF">BLA29_003293</name>
</gene>
<dbReference type="InterPro" id="IPR036855">
    <property type="entry name" value="Znf_CCCH_sf"/>
</dbReference>
<keyword evidence="2 4" id="KW-0863">Zinc-finger</keyword>
<dbReference type="SUPFAM" id="SSF90229">
    <property type="entry name" value="CCCH zinc finger"/>
    <property type="match status" value="1"/>
</dbReference>